<name>A0A8T0PHL9_PANVG</name>
<accession>A0A8T0PHL9</accession>
<gene>
    <name evidence="2" type="ORF">PVAP13_8KG126400</name>
</gene>
<dbReference type="InterPro" id="IPR005174">
    <property type="entry name" value="KIB1-4_b-propeller"/>
</dbReference>
<sequence>MAQVQGSPQWSDLPPELLGLVFLRLPTRADRAFFPVVRRTWCSAARQCRLPSPSPVPWLVLPGGNVISIPHGETFQLPEGLRYHNSCGEWLLLSRDDGSCFLMNPFTKATMPLPSLSSYSCYEEPVEVPEDCGAV</sequence>
<comment type="caution">
    <text evidence="2">The sequence shown here is derived from an EMBL/GenBank/DDBJ whole genome shotgun (WGS) entry which is preliminary data.</text>
</comment>
<reference evidence="2" key="1">
    <citation type="submission" date="2020-05" db="EMBL/GenBank/DDBJ databases">
        <title>WGS assembly of Panicum virgatum.</title>
        <authorList>
            <person name="Lovell J.T."/>
            <person name="Jenkins J."/>
            <person name="Shu S."/>
            <person name="Juenger T.E."/>
            <person name="Schmutz J."/>
        </authorList>
    </citation>
    <scope>NUCLEOTIDE SEQUENCE</scope>
    <source>
        <strain evidence="2">AP13</strain>
    </source>
</reference>
<dbReference type="PANTHER" id="PTHR33110:SF43">
    <property type="entry name" value="F-BOX DOMAIN-CONTAINING PROTEIN"/>
    <property type="match status" value="1"/>
</dbReference>
<evidence type="ECO:0000259" key="1">
    <source>
        <dbReference type="Pfam" id="PF03478"/>
    </source>
</evidence>
<dbReference type="EMBL" id="CM029051">
    <property type="protein sequence ID" value="KAG2559682.1"/>
    <property type="molecule type" value="Genomic_DNA"/>
</dbReference>
<keyword evidence="3" id="KW-1185">Reference proteome</keyword>
<evidence type="ECO:0000313" key="2">
    <source>
        <dbReference type="EMBL" id="KAG2559682.1"/>
    </source>
</evidence>
<proteinExistence type="predicted"/>
<dbReference type="AlphaFoldDB" id="A0A8T0PHL9"/>
<evidence type="ECO:0000313" key="3">
    <source>
        <dbReference type="Proteomes" id="UP000823388"/>
    </source>
</evidence>
<feature type="domain" description="KIB1-4 beta-propeller" evidence="1">
    <location>
        <begin position="74"/>
        <end position="119"/>
    </location>
</feature>
<organism evidence="2 3">
    <name type="scientific">Panicum virgatum</name>
    <name type="common">Blackwell switchgrass</name>
    <dbReference type="NCBI Taxonomy" id="38727"/>
    <lineage>
        <taxon>Eukaryota</taxon>
        <taxon>Viridiplantae</taxon>
        <taxon>Streptophyta</taxon>
        <taxon>Embryophyta</taxon>
        <taxon>Tracheophyta</taxon>
        <taxon>Spermatophyta</taxon>
        <taxon>Magnoliopsida</taxon>
        <taxon>Liliopsida</taxon>
        <taxon>Poales</taxon>
        <taxon>Poaceae</taxon>
        <taxon>PACMAD clade</taxon>
        <taxon>Panicoideae</taxon>
        <taxon>Panicodae</taxon>
        <taxon>Paniceae</taxon>
        <taxon>Panicinae</taxon>
        <taxon>Panicum</taxon>
        <taxon>Panicum sect. Hiantes</taxon>
    </lineage>
</organism>
<dbReference type="Pfam" id="PF03478">
    <property type="entry name" value="Beta-prop_KIB1-4"/>
    <property type="match status" value="1"/>
</dbReference>
<dbReference type="PANTHER" id="PTHR33110">
    <property type="entry name" value="F-BOX/KELCH-REPEAT PROTEIN-RELATED"/>
    <property type="match status" value="1"/>
</dbReference>
<protein>
    <recommendedName>
        <fullName evidence="1">KIB1-4 beta-propeller domain-containing protein</fullName>
    </recommendedName>
</protein>
<dbReference type="Proteomes" id="UP000823388">
    <property type="component" value="Chromosome 8K"/>
</dbReference>